<dbReference type="VEuPathDB" id="VectorBase:HLOH_048505"/>
<evidence type="ECO:0000256" key="1">
    <source>
        <dbReference type="SAM" id="MobiDB-lite"/>
    </source>
</evidence>
<feature type="region of interest" description="Disordered" evidence="1">
    <location>
        <begin position="237"/>
        <end position="258"/>
    </location>
</feature>
<dbReference type="GO" id="GO:0002218">
    <property type="term" value="P:activation of innate immune response"/>
    <property type="evidence" value="ECO:0007669"/>
    <property type="project" value="InterPro"/>
</dbReference>
<dbReference type="PANTHER" id="PTHR22639">
    <property type="entry name" value="GAG-RELATED PROTEIN"/>
    <property type="match status" value="1"/>
</dbReference>
<dbReference type="InterPro" id="IPR036875">
    <property type="entry name" value="Znf_CCHC_sf"/>
</dbReference>
<dbReference type="AlphaFoldDB" id="A0A9J6FAS0"/>
<organism evidence="2 3">
    <name type="scientific">Haemaphysalis longicornis</name>
    <name type="common">Bush tick</name>
    <dbReference type="NCBI Taxonomy" id="44386"/>
    <lineage>
        <taxon>Eukaryota</taxon>
        <taxon>Metazoa</taxon>
        <taxon>Ecdysozoa</taxon>
        <taxon>Arthropoda</taxon>
        <taxon>Chelicerata</taxon>
        <taxon>Arachnida</taxon>
        <taxon>Acari</taxon>
        <taxon>Parasitiformes</taxon>
        <taxon>Ixodida</taxon>
        <taxon>Ixodoidea</taxon>
        <taxon>Ixodidae</taxon>
        <taxon>Haemaphysalinae</taxon>
        <taxon>Haemaphysalis</taxon>
    </lineage>
</organism>
<feature type="compositionally biased region" description="Polar residues" evidence="1">
    <location>
        <begin position="134"/>
        <end position="144"/>
    </location>
</feature>
<dbReference type="SUPFAM" id="SSF57756">
    <property type="entry name" value="Retrovirus zinc finger-like domains"/>
    <property type="match status" value="1"/>
</dbReference>
<gene>
    <name evidence="2" type="ORF">HPB48_022143</name>
</gene>
<evidence type="ECO:0008006" key="4">
    <source>
        <dbReference type="Google" id="ProtNLM"/>
    </source>
</evidence>
<keyword evidence="3" id="KW-1185">Reference proteome</keyword>
<evidence type="ECO:0000313" key="2">
    <source>
        <dbReference type="EMBL" id="KAH9359521.1"/>
    </source>
</evidence>
<protein>
    <recommendedName>
        <fullName evidence="4">CCHC-type domain-containing protein</fullName>
    </recommendedName>
</protein>
<evidence type="ECO:0000313" key="3">
    <source>
        <dbReference type="Proteomes" id="UP000821853"/>
    </source>
</evidence>
<feature type="region of interest" description="Disordered" evidence="1">
    <location>
        <begin position="96"/>
        <end position="197"/>
    </location>
</feature>
<dbReference type="EMBL" id="JABSTR010000001">
    <property type="protein sequence ID" value="KAH9359521.1"/>
    <property type="molecule type" value="Genomic_DNA"/>
</dbReference>
<feature type="compositionally biased region" description="Basic and acidic residues" evidence="1">
    <location>
        <begin position="247"/>
        <end position="258"/>
    </location>
</feature>
<accession>A0A9J6FAS0</accession>
<dbReference type="GO" id="GO:0008270">
    <property type="term" value="F:zinc ion binding"/>
    <property type="evidence" value="ECO:0007669"/>
    <property type="project" value="InterPro"/>
</dbReference>
<proteinExistence type="predicted"/>
<dbReference type="PANTHER" id="PTHR22639:SF3">
    <property type="entry name" value="ZINC FINGER CCHC DOMAIN-CONTAINING PROTEIN 3"/>
    <property type="match status" value="1"/>
</dbReference>
<dbReference type="Gene3D" id="4.10.60.10">
    <property type="entry name" value="Zinc finger, CCHC-type"/>
    <property type="match status" value="1"/>
</dbReference>
<sequence length="258" mass="27804">MEIRMDNPVPNFLRVSGQRATFDYRGVPKVCRRCGLEGHFKASVPTPRCDRCGVFGHATEGCVRSCSRCGGTHATADCTARKSYSIVTAGGFSAAFPPLHKRRKNGDQERSQAMEVHVDEATPETTDDTRSEDTQSQNTQVAHSDSNEVETQHQMAQKVKTAARRQPEREGDKMAAEEKTAAMTAATGQCSGRKGDKMETENMAAMTTAAGRGPGRREDMMAVEEKTAAMMVTETAAEAATASNKAKGADGHPKGEES</sequence>
<dbReference type="Proteomes" id="UP000821853">
    <property type="component" value="Chromosome 1"/>
</dbReference>
<dbReference type="GO" id="GO:0003723">
    <property type="term" value="F:RNA binding"/>
    <property type="evidence" value="ECO:0007669"/>
    <property type="project" value="InterPro"/>
</dbReference>
<dbReference type="InterPro" id="IPR042509">
    <property type="entry name" value="ZCCHC3"/>
</dbReference>
<comment type="caution">
    <text evidence="2">The sequence shown here is derived from an EMBL/GenBank/DDBJ whole genome shotgun (WGS) entry which is preliminary data.</text>
</comment>
<dbReference type="GO" id="GO:0003690">
    <property type="term" value="F:double-stranded DNA binding"/>
    <property type="evidence" value="ECO:0007669"/>
    <property type="project" value="InterPro"/>
</dbReference>
<feature type="compositionally biased region" description="Basic and acidic residues" evidence="1">
    <location>
        <begin position="105"/>
        <end position="120"/>
    </location>
</feature>
<dbReference type="OrthoDB" id="6506579at2759"/>
<reference evidence="2 3" key="1">
    <citation type="journal article" date="2020" name="Cell">
        <title>Large-Scale Comparative Analyses of Tick Genomes Elucidate Their Genetic Diversity and Vector Capacities.</title>
        <authorList>
            <consortium name="Tick Genome and Microbiome Consortium (TIGMIC)"/>
            <person name="Jia N."/>
            <person name="Wang J."/>
            <person name="Shi W."/>
            <person name="Du L."/>
            <person name="Sun Y."/>
            <person name="Zhan W."/>
            <person name="Jiang J.F."/>
            <person name="Wang Q."/>
            <person name="Zhang B."/>
            <person name="Ji P."/>
            <person name="Bell-Sakyi L."/>
            <person name="Cui X.M."/>
            <person name="Yuan T.T."/>
            <person name="Jiang B.G."/>
            <person name="Yang W.F."/>
            <person name="Lam T.T."/>
            <person name="Chang Q.C."/>
            <person name="Ding S.J."/>
            <person name="Wang X.J."/>
            <person name="Zhu J.G."/>
            <person name="Ruan X.D."/>
            <person name="Zhao L."/>
            <person name="Wei J.T."/>
            <person name="Ye R.Z."/>
            <person name="Que T.C."/>
            <person name="Du C.H."/>
            <person name="Zhou Y.H."/>
            <person name="Cheng J.X."/>
            <person name="Dai P.F."/>
            <person name="Guo W.B."/>
            <person name="Han X.H."/>
            <person name="Huang E.J."/>
            <person name="Li L.F."/>
            <person name="Wei W."/>
            <person name="Gao Y.C."/>
            <person name="Liu J.Z."/>
            <person name="Shao H.Z."/>
            <person name="Wang X."/>
            <person name="Wang C.C."/>
            <person name="Yang T.C."/>
            <person name="Huo Q.B."/>
            <person name="Li W."/>
            <person name="Chen H.Y."/>
            <person name="Chen S.E."/>
            <person name="Zhou L.G."/>
            <person name="Ni X.B."/>
            <person name="Tian J.H."/>
            <person name="Sheng Y."/>
            <person name="Liu T."/>
            <person name="Pan Y.S."/>
            <person name="Xia L.Y."/>
            <person name="Li J."/>
            <person name="Zhao F."/>
            <person name="Cao W.C."/>
        </authorList>
    </citation>
    <scope>NUCLEOTIDE SEQUENCE [LARGE SCALE GENOMIC DNA]</scope>
    <source>
        <strain evidence="2">HaeL-2018</strain>
    </source>
</reference>
<feature type="compositionally biased region" description="Basic and acidic residues" evidence="1">
    <location>
        <begin position="165"/>
        <end position="180"/>
    </location>
</feature>
<name>A0A9J6FAS0_HAELO</name>